<dbReference type="AlphaFoldDB" id="A0AAF1BZ43"/>
<reference evidence="1" key="2">
    <citation type="submission" date="2023-10" db="EMBL/GenBank/DDBJ databases">
        <authorList>
            <person name="Choi B."/>
        </authorList>
    </citation>
    <scope>NUCLEOTIDE SEQUENCE</scope>
    <source>
        <strain evidence="1">UMB0763</strain>
    </source>
</reference>
<protein>
    <recommendedName>
        <fullName evidence="3">Integrase catalytic domain-containing protein</fullName>
    </recommendedName>
</protein>
<gene>
    <name evidence="1" type="ORF">CYJ47_00610</name>
</gene>
<accession>A0AAF1BZ43</accession>
<dbReference type="RefSeq" id="WP_169455913.1">
    <property type="nucleotide sequence ID" value="NZ_CAMIHY010000027.1"/>
</dbReference>
<evidence type="ECO:0008006" key="3">
    <source>
        <dbReference type="Google" id="ProtNLM"/>
    </source>
</evidence>
<evidence type="ECO:0000313" key="2">
    <source>
        <dbReference type="Proteomes" id="UP000234560"/>
    </source>
</evidence>
<organism evidence="1 2">
    <name type="scientific">Corynebacterium pyruviciproducens</name>
    <dbReference type="NCBI Taxonomy" id="598660"/>
    <lineage>
        <taxon>Bacteria</taxon>
        <taxon>Bacillati</taxon>
        <taxon>Actinomycetota</taxon>
        <taxon>Actinomycetes</taxon>
        <taxon>Mycobacteriales</taxon>
        <taxon>Corynebacteriaceae</taxon>
        <taxon>Corynebacterium</taxon>
    </lineage>
</organism>
<dbReference type="Proteomes" id="UP000234560">
    <property type="component" value="Chromosome"/>
</dbReference>
<sequence>MPVGEDVSRWIEVVYNRRRRHSVLGMRSPVDFEHHITQTTNEEETAA</sequence>
<dbReference type="KEGG" id="cpyr:CYJ47_00610"/>
<dbReference type="EMBL" id="CP136958">
    <property type="protein sequence ID" value="WOT02315.1"/>
    <property type="molecule type" value="Genomic_DNA"/>
</dbReference>
<name>A0AAF1BZ43_9CORY</name>
<reference evidence="1" key="1">
    <citation type="submission" date="2017-12" db="EMBL/GenBank/DDBJ databases">
        <authorList>
            <person name="Thomas-White K."/>
            <person name="Wolfe A.J."/>
        </authorList>
    </citation>
    <scope>NUCLEOTIDE SEQUENCE</scope>
    <source>
        <strain evidence="1">UMB0763</strain>
    </source>
</reference>
<evidence type="ECO:0000313" key="1">
    <source>
        <dbReference type="EMBL" id="WOT02315.1"/>
    </source>
</evidence>
<proteinExistence type="predicted"/>